<feature type="compositionally biased region" description="Basic and acidic residues" evidence="1">
    <location>
        <begin position="250"/>
        <end position="262"/>
    </location>
</feature>
<evidence type="ECO:0000256" key="1">
    <source>
        <dbReference type="SAM" id="MobiDB-lite"/>
    </source>
</evidence>
<reference evidence="3" key="1">
    <citation type="submission" date="2020-11" db="EMBL/GenBank/DDBJ databases">
        <authorList>
            <consortium name="DOE Joint Genome Institute"/>
            <person name="Ahrendt S."/>
            <person name="Riley R."/>
            <person name="Andreopoulos W."/>
            <person name="Labutti K."/>
            <person name="Pangilinan J."/>
            <person name="Ruiz-Duenas F.J."/>
            <person name="Barrasa J.M."/>
            <person name="Sanchez-Garcia M."/>
            <person name="Camarero S."/>
            <person name="Miyauchi S."/>
            <person name="Serrano A."/>
            <person name="Linde D."/>
            <person name="Babiker R."/>
            <person name="Drula E."/>
            <person name="Ayuso-Fernandez I."/>
            <person name="Pacheco R."/>
            <person name="Padilla G."/>
            <person name="Ferreira P."/>
            <person name="Barriuso J."/>
            <person name="Kellner H."/>
            <person name="Castanera R."/>
            <person name="Alfaro M."/>
            <person name="Ramirez L."/>
            <person name="Pisabarro A.G."/>
            <person name="Kuo A."/>
            <person name="Tritt A."/>
            <person name="Lipzen A."/>
            <person name="He G."/>
            <person name="Yan M."/>
            <person name="Ng V."/>
            <person name="Cullen D."/>
            <person name="Martin F."/>
            <person name="Rosso M.-N."/>
            <person name="Henrissat B."/>
            <person name="Hibbett D."/>
            <person name="Martinez A.T."/>
            <person name="Grigoriev I.V."/>
        </authorList>
    </citation>
    <scope>NUCLEOTIDE SEQUENCE</scope>
    <source>
        <strain evidence="3">CBS 247.69</strain>
    </source>
</reference>
<evidence type="ECO:0000313" key="4">
    <source>
        <dbReference type="Proteomes" id="UP000807353"/>
    </source>
</evidence>
<name>A0A9P5YDQ5_9AGAR</name>
<organism evidence="3 4">
    <name type="scientific">Collybia nuda</name>
    <dbReference type="NCBI Taxonomy" id="64659"/>
    <lineage>
        <taxon>Eukaryota</taxon>
        <taxon>Fungi</taxon>
        <taxon>Dikarya</taxon>
        <taxon>Basidiomycota</taxon>
        <taxon>Agaricomycotina</taxon>
        <taxon>Agaricomycetes</taxon>
        <taxon>Agaricomycetidae</taxon>
        <taxon>Agaricales</taxon>
        <taxon>Tricholomatineae</taxon>
        <taxon>Clitocybaceae</taxon>
        <taxon>Collybia</taxon>
    </lineage>
</organism>
<comment type="caution">
    <text evidence="3">The sequence shown here is derived from an EMBL/GenBank/DDBJ whole genome shotgun (WGS) entry which is preliminary data.</text>
</comment>
<proteinExistence type="predicted"/>
<feature type="transmembrane region" description="Helical" evidence="2">
    <location>
        <begin position="109"/>
        <end position="132"/>
    </location>
</feature>
<accession>A0A9P5YDQ5</accession>
<keyword evidence="2" id="KW-0472">Membrane</keyword>
<feature type="region of interest" description="Disordered" evidence="1">
    <location>
        <begin position="179"/>
        <end position="215"/>
    </location>
</feature>
<keyword evidence="2" id="KW-0812">Transmembrane</keyword>
<evidence type="ECO:0008006" key="5">
    <source>
        <dbReference type="Google" id="ProtNLM"/>
    </source>
</evidence>
<evidence type="ECO:0000256" key="2">
    <source>
        <dbReference type="SAM" id="Phobius"/>
    </source>
</evidence>
<keyword evidence="4" id="KW-1185">Reference proteome</keyword>
<dbReference type="EMBL" id="MU150240">
    <property type="protein sequence ID" value="KAF9466769.1"/>
    <property type="molecule type" value="Genomic_DNA"/>
</dbReference>
<dbReference type="AlphaFoldDB" id="A0A9P5YDQ5"/>
<feature type="compositionally biased region" description="Polar residues" evidence="1">
    <location>
        <begin position="186"/>
        <end position="195"/>
    </location>
</feature>
<dbReference type="OrthoDB" id="3064298at2759"/>
<protein>
    <recommendedName>
        <fullName evidence="5">Transmembrane protein</fullName>
    </recommendedName>
</protein>
<evidence type="ECO:0000313" key="3">
    <source>
        <dbReference type="EMBL" id="KAF9466769.1"/>
    </source>
</evidence>
<dbReference type="Proteomes" id="UP000807353">
    <property type="component" value="Unassembled WGS sequence"/>
</dbReference>
<gene>
    <name evidence="3" type="ORF">BDZ94DRAFT_136092</name>
</gene>
<feature type="region of interest" description="Disordered" evidence="1">
    <location>
        <begin position="233"/>
        <end position="262"/>
    </location>
</feature>
<sequence length="262" mass="28948">MVSKPVVADIPGVQTLHCRWHFDKKKLSTRLATCNRSPPRDHAEHWFSNFRAGRDRGVGALCYSWCRSREVFWSLELWISIGRGASDMHTSLNATFVDGSLRCTSRLPYGARIAIGASIWSILLTIGLFLFLRGRRSRQRALIYQVDASQIQGPPMSYAANLDPRSVAYLQTPGIVISPAPGTAPAEQNSTTPPGRNSRPGVRPPQTAPVHQGYGGYPFPGYSPTLAPNAQPYTSYSSRFPRPLYTGQPVHKDEREIGQGVV</sequence>
<keyword evidence="2" id="KW-1133">Transmembrane helix</keyword>